<name>A0A0F9FYQ0_9ZZZZ</name>
<protein>
    <submittedName>
        <fullName evidence="1">Uncharacterized protein</fullName>
    </submittedName>
</protein>
<accession>A0A0F9FYQ0</accession>
<gene>
    <name evidence="1" type="ORF">LCGC14_1975370</name>
</gene>
<evidence type="ECO:0000313" key="1">
    <source>
        <dbReference type="EMBL" id="KKL83376.1"/>
    </source>
</evidence>
<sequence>TYDADEDDLAFKKRTVIERIGSIHTKVGNLISDLPEDWDAEHQLLTDALHLIDEARNSANNRAIGEPALLPELEKEAA</sequence>
<dbReference type="AlphaFoldDB" id="A0A0F9FYQ0"/>
<dbReference type="EMBL" id="LAZR01021994">
    <property type="protein sequence ID" value="KKL83376.1"/>
    <property type="molecule type" value="Genomic_DNA"/>
</dbReference>
<reference evidence="1" key="1">
    <citation type="journal article" date="2015" name="Nature">
        <title>Complex archaea that bridge the gap between prokaryotes and eukaryotes.</title>
        <authorList>
            <person name="Spang A."/>
            <person name="Saw J.H."/>
            <person name="Jorgensen S.L."/>
            <person name="Zaremba-Niedzwiedzka K."/>
            <person name="Martijn J."/>
            <person name="Lind A.E."/>
            <person name="van Eijk R."/>
            <person name="Schleper C."/>
            <person name="Guy L."/>
            <person name="Ettema T.J."/>
        </authorList>
    </citation>
    <scope>NUCLEOTIDE SEQUENCE</scope>
</reference>
<comment type="caution">
    <text evidence="1">The sequence shown here is derived from an EMBL/GenBank/DDBJ whole genome shotgun (WGS) entry which is preliminary data.</text>
</comment>
<feature type="non-terminal residue" evidence="1">
    <location>
        <position position="1"/>
    </location>
</feature>
<organism evidence="1">
    <name type="scientific">marine sediment metagenome</name>
    <dbReference type="NCBI Taxonomy" id="412755"/>
    <lineage>
        <taxon>unclassified sequences</taxon>
        <taxon>metagenomes</taxon>
        <taxon>ecological metagenomes</taxon>
    </lineage>
</organism>
<proteinExistence type="predicted"/>